<gene>
    <name evidence="1" type="ORF">QR680_004256</name>
</gene>
<accession>A0AA39LTE8</accession>
<organism evidence="1 2">
    <name type="scientific">Steinernema hermaphroditum</name>
    <dbReference type="NCBI Taxonomy" id="289476"/>
    <lineage>
        <taxon>Eukaryota</taxon>
        <taxon>Metazoa</taxon>
        <taxon>Ecdysozoa</taxon>
        <taxon>Nematoda</taxon>
        <taxon>Chromadorea</taxon>
        <taxon>Rhabditida</taxon>
        <taxon>Tylenchina</taxon>
        <taxon>Panagrolaimomorpha</taxon>
        <taxon>Strongyloidoidea</taxon>
        <taxon>Steinernematidae</taxon>
        <taxon>Steinernema</taxon>
    </lineage>
</organism>
<comment type="caution">
    <text evidence="1">The sequence shown here is derived from an EMBL/GenBank/DDBJ whole genome shotgun (WGS) entry which is preliminary data.</text>
</comment>
<dbReference type="AlphaFoldDB" id="A0AA39LTE8"/>
<name>A0AA39LTE8_9BILA</name>
<evidence type="ECO:0000313" key="1">
    <source>
        <dbReference type="EMBL" id="KAK0408948.1"/>
    </source>
</evidence>
<reference evidence="1" key="1">
    <citation type="submission" date="2023-06" db="EMBL/GenBank/DDBJ databases">
        <title>Genomic analysis of the entomopathogenic nematode Steinernema hermaphroditum.</title>
        <authorList>
            <person name="Schwarz E.M."/>
            <person name="Heppert J.K."/>
            <person name="Baniya A."/>
            <person name="Schwartz H.T."/>
            <person name="Tan C.-H."/>
            <person name="Antoshechkin I."/>
            <person name="Sternberg P.W."/>
            <person name="Goodrich-Blair H."/>
            <person name="Dillman A.R."/>
        </authorList>
    </citation>
    <scope>NUCLEOTIDE SEQUENCE</scope>
    <source>
        <strain evidence="1">PS9179</strain>
        <tissue evidence="1">Whole animal</tissue>
    </source>
</reference>
<dbReference type="Proteomes" id="UP001175271">
    <property type="component" value="Unassembled WGS sequence"/>
</dbReference>
<proteinExistence type="predicted"/>
<dbReference type="EMBL" id="JAUCMV010000003">
    <property type="protein sequence ID" value="KAK0408948.1"/>
    <property type="molecule type" value="Genomic_DNA"/>
</dbReference>
<keyword evidence="2" id="KW-1185">Reference proteome</keyword>
<sequence>MKLEKLDASAPDGYWAVCNGKLLYFADDDASKLTIRSLSTGNTSSYKTECEGNAVDVFNSENHLHMVYSNNNVYHAAALRYHRKTKSFTLIEKTPLENYDRDYLSRSTMYLPESNKLYSLKSHRTYDISDTGELAACFEHRSQIFHLKNLGGMTFLKSVHIDDTQTQETCNKVTGSCGEPFALRRATSSFVFGQFVYIVYADWKLLKLNMRDRSIEDVTKLVEELSSMNYLWSAQDDQAIYFERLFLIPLERA</sequence>
<protein>
    <submittedName>
        <fullName evidence="1">Uncharacterized protein</fullName>
    </submittedName>
</protein>
<evidence type="ECO:0000313" key="2">
    <source>
        <dbReference type="Proteomes" id="UP001175271"/>
    </source>
</evidence>